<keyword evidence="3" id="KW-1185">Reference proteome</keyword>
<evidence type="ECO:0000313" key="3">
    <source>
        <dbReference type="Proteomes" id="UP000092460"/>
    </source>
</evidence>
<dbReference type="AlphaFoldDB" id="A0A1B0ANV0"/>
<evidence type="ECO:0000313" key="2">
    <source>
        <dbReference type="EnsemblMetazoa" id="GPPI003313-PA"/>
    </source>
</evidence>
<feature type="compositionally biased region" description="Low complexity" evidence="1">
    <location>
        <begin position="20"/>
        <end position="35"/>
    </location>
</feature>
<dbReference type="Proteomes" id="UP000092460">
    <property type="component" value="Unassembled WGS sequence"/>
</dbReference>
<feature type="region of interest" description="Disordered" evidence="1">
    <location>
        <begin position="17"/>
        <end position="38"/>
    </location>
</feature>
<protein>
    <submittedName>
        <fullName evidence="2">Uncharacterized protein</fullName>
    </submittedName>
</protein>
<sequence>MSKTYSSACMYVKTKKEYKSQSSLSSSSSSTSSQSDLNAHKSGASLFISIRLFARLPFFQQLWADRHYLRTQNKNEEDMALIIEILKNLRENLFKIMHSLSSMSHYILDQRE</sequence>
<proteinExistence type="predicted"/>
<reference evidence="2" key="2">
    <citation type="submission" date="2020-05" db="UniProtKB">
        <authorList>
            <consortium name="EnsemblMetazoa"/>
        </authorList>
    </citation>
    <scope>IDENTIFICATION</scope>
    <source>
        <strain evidence="2">IAEA</strain>
    </source>
</reference>
<name>A0A1B0ANV0_9MUSC</name>
<reference evidence="3" key="1">
    <citation type="submission" date="2015-01" db="EMBL/GenBank/DDBJ databases">
        <authorList>
            <person name="Aksoy S."/>
            <person name="Warren W."/>
            <person name="Wilson R.K."/>
        </authorList>
    </citation>
    <scope>NUCLEOTIDE SEQUENCE [LARGE SCALE GENOMIC DNA]</scope>
    <source>
        <strain evidence="3">IAEA</strain>
    </source>
</reference>
<dbReference type="EnsemblMetazoa" id="GPPI003313-RA">
    <property type="protein sequence ID" value="GPPI003313-PA"/>
    <property type="gene ID" value="GPPI003313"/>
</dbReference>
<evidence type="ECO:0000256" key="1">
    <source>
        <dbReference type="SAM" id="MobiDB-lite"/>
    </source>
</evidence>
<accession>A0A1B0ANV0</accession>
<organism evidence="2 3">
    <name type="scientific">Glossina palpalis gambiensis</name>
    <dbReference type="NCBI Taxonomy" id="67801"/>
    <lineage>
        <taxon>Eukaryota</taxon>
        <taxon>Metazoa</taxon>
        <taxon>Ecdysozoa</taxon>
        <taxon>Arthropoda</taxon>
        <taxon>Hexapoda</taxon>
        <taxon>Insecta</taxon>
        <taxon>Pterygota</taxon>
        <taxon>Neoptera</taxon>
        <taxon>Endopterygota</taxon>
        <taxon>Diptera</taxon>
        <taxon>Brachycera</taxon>
        <taxon>Muscomorpha</taxon>
        <taxon>Hippoboscoidea</taxon>
        <taxon>Glossinidae</taxon>
        <taxon>Glossina</taxon>
    </lineage>
</organism>
<dbReference type="VEuPathDB" id="VectorBase:GPPI003313"/>
<dbReference type="EMBL" id="JXJN01001019">
    <property type="status" value="NOT_ANNOTATED_CDS"/>
    <property type="molecule type" value="Genomic_DNA"/>
</dbReference>